<evidence type="ECO:0000256" key="4">
    <source>
        <dbReference type="SAM" id="MobiDB-lite"/>
    </source>
</evidence>
<keyword evidence="1 3" id="KW-0863">Zinc-finger</keyword>
<evidence type="ECO:0000313" key="8">
    <source>
        <dbReference type="Proteomes" id="UP001651158"/>
    </source>
</evidence>
<dbReference type="SMART" id="SM00184">
    <property type="entry name" value="RING"/>
    <property type="match status" value="1"/>
</dbReference>
<feature type="domain" description="RING-type" evidence="6">
    <location>
        <begin position="569"/>
        <end position="611"/>
    </location>
</feature>
<evidence type="ECO:0000259" key="6">
    <source>
        <dbReference type="PROSITE" id="PS50089"/>
    </source>
</evidence>
<dbReference type="Gene3D" id="3.30.40.10">
    <property type="entry name" value="Zinc/RING finger domain, C3HC4 (zinc finger)"/>
    <property type="match status" value="1"/>
</dbReference>
<keyword evidence="5" id="KW-1133">Transmembrane helix</keyword>
<keyword evidence="1 3" id="KW-0479">Metal-binding</keyword>
<protein>
    <recommendedName>
        <fullName evidence="6">RING-type domain-containing protein</fullName>
    </recommendedName>
</protein>
<keyword evidence="5" id="KW-0812">Transmembrane</keyword>
<organism evidence="7 8">
    <name type="scientific">Taenia crassiceps</name>
    <dbReference type="NCBI Taxonomy" id="6207"/>
    <lineage>
        <taxon>Eukaryota</taxon>
        <taxon>Metazoa</taxon>
        <taxon>Spiralia</taxon>
        <taxon>Lophotrochozoa</taxon>
        <taxon>Platyhelminthes</taxon>
        <taxon>Cestoda</taxon>
        <taxon>Eucestoda</taxon>
        <taxon>Cyclophyllidea</taxon>
        <taxon>Taeniidae</taxon>
        <taxon>Taenia</taxon>
    </lineage>
</organism>
<dbReference type="PROSITE" id="PS50089">
    <property type="entry name" value="ZF_RING_2"/>
    <property type="match status" value="1"/>
</dbReference>
<dbReference type="InterPro" id="IPR013083">
    <property type="entry name" value="Znf_RING/FYVE/PHD"/>
</dbReference>
<gene>
    <name evidence="7" type="ORF">TcWFU_004126</name>
</gene>
<keyword evidence="8" id="KW-1185">Reference proteome</keyword>
<evidence type="ECO:0000256" key="5">
    <source>
        <dbReference type="SAM" id="Phobius"/>
    </source>
</evidence>
<keyword evidence="2" id="KW-0862">Zinc</keyword>
<feature type="transmembrane region" description="Helical" evidence="5">
    <location>
        <begin position="352"/>
        <end position="375"/>
    </location>
</feature>
<feature type="compositionally biased region" description="Basic and acidic residues" evidence="4">
    <location>
        <begin position="1"/>
        <end position="12"/>
    </location>
</feature>
<evidence type="ECO:0000256" key="1">
    <source>
        <dbReference type="ARBA" id="ARBA00022771"/>
    </source>
</evidence>
<reference evidence="7 8" key="1">
    <citation type="journal article" date="2022" name="Front. Cell. Infect. Microbiol.">
        <title>The Genomes of Two Strains of Taenia crassiceps the Animal Model for the Study of Human Cysticercosis.</title>
        <authorList>
            <person name="Bobes R.J."/>
            <person name="Estrada K."/>
            <person name="Rios-Valencia D.G."/>
            <person name="Calderon-Gallegos A."/>
            <person name="de la Torre P."/>
            <person name="Carrero J.C."/>
            <person name="Sanchez-Flores A."/>
            <person name="Laclette J.P."/>
        </authorList>
    </citation>
    <scope>NUCLEOTIDE SEQUENCE [LARGE SCALE GENOMIC DNA]</scope>
    <source>
        <strain evidence="7">WFUcys</strain>
    </source>
</reference>
<evidence type="ECO:0000256" key="3">
    <source>
        <dbReference type="PROSITE-ProRule" id="PRU00175"/>
    </source>
</evidence>
<sequence>MPSLHEANKETSEMVSVPSDASESPQSGWKLPPQQEAIQSDLEKLASFINLSKRRGVGSTALAAQLLRVDDTDENSILSLSLPLGHQSGKGRCLVRNNNAQLKNKRILDLDPSSMDLECVKQDENSNTMPTAKYIRIQADCASGLPMISIFDECGQSQLACAYLAKDFKLDIDFKLWACNVHSNSEILHTESELRVYTCVCSLSTVLSNLFASLPSTMLPTMSSSMPSCLPTMSAMPTSLSTVSTSLPAMSTSLPAMSTSLPSVSTSLPSVSTSLPSVSTGLSAMSTSLSAMHTSLPSMPARLSTMSCTLSSSMSTSLSSARPNNAARFERVSFPRNRMDEESKPNSDDFDFWLTICALLTFLCYTLFGVLVFLLRRTINDAFRELLHIRTFKPSIENVFPLTNAAAITKLTHMETESSLNLSLSLRKGVSMFILRSVPLTAFHNAMLTPTIEFLQFLRDTATEEVSISSQDISVRANEERVNINEFRNSYDLIFAFFDEEALESETQDEQVVLSFYMVHVKQHQEERRPTQILYAYCKTNRDRLICIRKLFTNGSQNGDGDQKRWPDCAICLADAAADVIFVPCRHVAMCKKCLPSFQVSSKCLHCPLCRVLILRVNANLIINGGGLDSPLEVVSVVIVGPKRRCEMSEPEQKGG</sequence>
<name>A0ABR4Q6B7_9CEST</name>
<comment type="caution">
    <text evidence="7">The sequence shown here is derived from an EMBL/GenBank/DDBJ whole genome shotgun (WGS) entry which is preliminary data.</text>
</comment>
<dbReference type="InterPro" id="IPR001841">
    <property type="entry name" value="Znf_RING"/>
</dbReference>
<dbReference type="EMBL" id="JAKROA010000009">
    <property type="protein sequence ID" value="KAL5105165.1"/>
    <property type="molecule type" value="Genomic_DNA"/>
</dbReference>
<evidence type="ECO:0000256" key="2">
    <source>
        <dbReference type="ARBA" id="ARBA00022833"/>
    </source>
</evidence>
<dbReference type="SUPFAM" id="SSF57850">
    <property type="entry name" value="RING/U-box"/>
    <property type="match status" value="1"/>
</dbReference>
<proteinExistence type="predicted"/>
<feature type="region of interest" description="Disordered" evidence="4">
    <location>
        <begin position="1"/>
        <end position="31"/>
    </location>
</feature>
<dbReference type="Pfam" id="PF13920">
    <property type="entry name" value="zf-C3HC4_3"/>
    <property type="match status" value="1"/>
</dbReference>
<dbReference type="Proteomes" id="UP001651158">
    <property type="component" value="Unassembled WGS sequence"/>
</dbReference>
<accession>A0ABR4Q6B7</accession>
<evidence type="ECO:0000313" key="7">
    <source>
        <dbReference type="EMBL" id="KAL5105165.1"/>
    </source>
</evidence>
<keyword evidence="5" id="KW-0472">Membrane</keyword>